<dbReference type="AlphaFoldDB" id="A0A382D1Z4"/>
<gene>
    <name evidence="1" type="ORF">METZ01_LOCUS184451</name>
</gene>
<evidence type="ECO:0000313" key="1">
    <source>
        <dbReference type="EMBL" id="SVB31597.1"/>
    </source>
</evidence>
<evidence type="ECO:0008006" key="2">
    <source>
        <dbReference type="Google" id="ProtNLM"/>
    </source>
</evidence>
<proteinExistence type="predicted"/>
<protein>
    <recommendedName>
        <fullName evidence="2">ABM domain-containing protein</fullName>
    </recommendedName>
</protein>
<accession>A0A382D1Z4</accession>
<organism evidence="1">
    <name type="scientific">marine metagenome</name>
    <dbReference type="NCBI Taxonomy" id="408172"/>
    <lineage>
        <taxon>unclassified sequences</taxon>
        <taxon>metagenomes</taxon>
        <taxon>ecological metagenomes</taxon>
    </lineage>
</organism>
<dbReference type="EMBL" id="UINC01036913">
    <property type="protein sequence ID" value="SVB31597.1"/>
    <property type="molecule type" value="Genomic_DNA"/>
</dbReference>
<reference evidence="1" key="1">
    <citation type="submission" date="2018-05" db="EMBL/GenBank/DDBJ databases">
        <authorList>
            <person name="Lanie J.A."/>
            <person name="Ng W.-L."/>
            <person name="Kazmierczak K.M."/>
            <person name="Andrzejewski T.M."/>
            <person name="Davidsen T.M."/>
            <person name="Wayne K.J."/>
            <person name="Tettelin H."/>
            <person name="Glass J.I."/>
            <person name="Rusch D."/>
            <person name="Podicherti R."/>
            <person name="Tsui H.-C.T."/>
            <person name="Winkler M.E."/>
        </authorList>
    </citation>
    <scope>NUCLEOTIDE SEQUENCE</scope>
</reference>
<sequence>MKYAVMTTWKHTTPIDWDDMKATITGLPVGTRIQWFEINEHNHGSFGTYASQEVYEDFKATIAAYRKEQIGSREIEMTMEAVGPIHVDVEN</sequence>
<name>A0A382D1Z4_9ZZZZ</name>